<protein>
    <recommendedName>
        <fullName evidence="3">3'-phosphoadenosine 5'-phosphosulfate sulfotransferase (PAPS reductase)/FAD synthetase</fullName>
    </recommendedName>
</protein>
<accession>A0A2P8C665</accession>
<dbReference type="RefSeq" id="WP_106587167.1">
    <property type="nucleotide sequence ID" value="NZ_PYGA01000055.1"/>
</dbReference>
<organism evidence="1 2">
    <name type="scientific">Murinocardiopsis flavida</name>
    <dbReference type="NCBI Taxonomy" id="645275"/>
    <lineage>
        <taxon>Bacteria</taxon>
        <taxon>Bacillati</taxon>
        <taxon>Actinomycetota</taxon>
        <taxon>Actinomycetes</taxon>
        <taxon>Streptosporangiales</taxon>
        <taxon>Nocardiopsidaceae</taxon>
        <taxon>Murinocardiopsis</taxon>
    </lineage>
</organism>
<proteinExistence type="predicted"/>
<evidence type="ECO:0000313" key="1">
    <source>
        <dbReference type="EMBL" id="PSK80459.1"/>
    </source>
</evidence>
<gene>
    <name evidence="1" type="ORF">CLV63_1557</name>
</gene>
<dbReference type="SUPFAM" id="SSF52402">
    <property type="entry name" value="Adenine nucleotide alpha hydrolases-like"/>
    <property type="match status" value="1"/>
</dbReference>
<dbReference type="InterPro" id="IPR014729">
    <property type="entry name" value="Rossmann-like_a/b/a_fold"/>
</dbReference>
<dbReference type="Proteomes" id="UP000240542">
    <property type="component" value="Unassembled WGS sequence"/>
</dbReference>
<sequence>MKHVVMFSGGITSWEVARRVAREHGPDDLVLLFADTRVEDPDLYRFTAQAAHQIGVPITRVADGRDPWQVFADQRRLGNSQIAPCSYWLKIKPCRDWLNAHTDPASTTVYLGIDWTEMHRLPAIERGYRPFTATAPLTEAPYTDKRTLTEQARAAGLEPPRLYRLGFAHNNCGGACVRGGQAQWAHLLRVFPERYAAAEQHEQRLRAHLGADVAILRDRTGGTTRPLTLTELRHRIHDSTPATALFDLADWGGCGCTTALGDAA</sequence>
<comment type="caution">
    <text evidence="1">The sequence shown here is derived from an EMBL/GenBank/DDBJ whole genome shotgun (WGS) entry which is preliminary data.</text>
</comment>
<evidence type="ECO:0008006" key="3">
    <source>
        <dbReference type="Google" id="ProtNLM"/>
    </source>
</evidence>
<dbReference type="AlphaFoldDB" id="A0A2P8C665"/>
<keyword evidence="2" id="KW-1185">Reference proteome</keyword>
<evidence type="ECO:0000313" key="2">
    <source>
        <dbReference type="Proteomes" id="UP000240542"/>
    </source>
</evidence>
<reference evidence="1 2" key="1">
    <citation type="submission" date="2018-03" db="EMBL/GenBank/DDBJ databases">
        <title>Genomic Encyclopedia of Archaeal and Bacterial Type Strains, Phase II (KMG-II): from individual species to whole genera.</title>
        <authorList>
            <person name="Goeker M."/>
        </authorList>
    </citation>
    <scope>NUCLEOTIDE SEQUENCE [LARGE SCALE GENOMIC DNA]</scope>
    <source>
        <strain evidence="1 2">DSM 45312</strain>
    </source>
</reference>
<name>A0A2P8C665_9ACTN</name>
<dbReference type="Gene3D" id="3.40.50.620">
    <property type="entry name" value="HUPs"/>
    <property type="match status" value="1"/>
</dbReference>
<dbReference type="OrthoDB" id="1032766at2"/>
<dbReference type="EMBL" id="PYGA01000055">
    <property type="protein sequence ID" value="PSK80459.1"/>
    <property type="molecule type" value="Genomic_DNA"/>
</dbReference>